<protein>
    <recommendedName>
        <fullName evidence="3">DNA/RNA polymerase</fullName>
    </recommendedName>
</protein>
<feature type="non-terminal residue" evidence="1">
    <location>
        <position position="165"/>
    </location>
</feature>
<dbReference type="OrthoDB" id="5599163at2759"/>
<dbReference type="EMBL" id="KV419467">
    <property type="protein sequence ID" value="KZS86800.1"/>
    <property type="molecule type" value="Genomic_DNA"/>
</dbReference>
<dbReference type="AlphaFoldDB" id="A0A164MKH0"/>
<reference evidence="1 2" key="1">
    <citation type="journal article" date="2016" name="Mol. Biol. Evol.">
        <title>Comparative Genomics of Early-Diverging Mushroom-Forming Fungi Provides Insights into the Origins of Lignocellulose Decay Capabilities.</title>
        <authorList>
            <person name="Nagy L.G."/>
            <person name="Riley R."/>
            <person name="Tritt A."/>
            <person name="Adam C."/>
            <person name="Daum C."/>
            <person name="Floudas D."/>
            <person name="Sun H."/>
            <person name="Yadav J.S."/>
            <person name="Pangilinan J."/>
            <person name="Larsson K.H."/>
            <person name="Matsuura K."/>
            <person name="Barry K."/>
            <person name="Labutti K."/>
            <person name="Kuo R."/>
            <person name="Ohm R.A."/>
            <person name="Bhattacharya S.S."/>
            <person name="Shirouzu T."/>
            <person name="Yoshinaga Y."/>
            <person name="Martin F.M."/>
            <person name="Grigoriev I.V."/>
            <person name="Hibbett D.S."/>
        </authorList>
    </citation>
    <scope>NUCLEOTIDE SEQUENCE [LARGE SCALE GENOMIC DNA]</scope>
    <source>
        <strain evidence="1 2">HHB9708</strain>
    </source>
</reference>
<keyword evidence="2" id="KW-1185">Reference proteome</keyword>
<gene>
    <name evidence="1" type="ORF">SISNIDRAFT_394465</name>
</gene>
<accession>A0A164MKH0</accession>
<dbReference type="Proteomes" id="UP000076722">
    <property type="component" value="Unassembled WGS sequence"/>
</dbReference>
<organism evidence="1 2">
    <name type="scientific">Sistotremastrum niveocremeum HHB9708</name>
    <dbReference type="NCBI Taxonomy" id="1314777"/>
    <lineage>
        <taxon>Eukaryota</taxon>
        <taxon>Fungi</taxon>
        <taxon>Dikarya</taxon>
        <taxon>Basidiomycota</taxon>
        <taxon>Agaricomycotina</taxon>
        <taxon>Agaricomycetes</taxon>
        <taxon>Sistotremastrales</taxon>
        <taxon>Sistotremastraceae</taxon>
        <taxon>Sertulicium</taxon>
        <taxon>Sertulicium niveocremeum</taxon>
    </lineage>
</organism>
<dbReference type="Gene3D" id="3.10.10.10">
    <property type="entry name" value="HIV Type 1 Reverse Transcriptase, subunit A, domain 1"/>
    <property type="match status" value="1"/>
</dbReference>
<dbReference type="SUPFAM" id="SSF56672">
    <property type="entry name" value="DNA/RNA polymerases"/>
    <property type="match status" value="1"/>
</dbReference>
<name>A0A164MKH0_9AGAM</name>
<proteinExistence type="predicted"/>
<sequence>KYKQVQNKVRPVATTLPDEFRIVRHEHKQALDNCPPLPREAPLFIPTSKFTQERMDALKLDPHSFLYPAELRLVQWVLAANERALAWDETEKGRFKDSYFDPVVIPTIEHIPWQQKNIPIPPGILEDVVKIIKAKIQSGVYEPSSSSYRSRIFCVIKKDGKSLRI</sequence>
<dbReference type="InterPro" id="IPR043502">
    <property type="entry name" value="DNA/RNA_pol_sf"/>
</dbReference>
<feature type="non-terminal residue" evidence="1">
    <location>
        <position position="1"/>
    </location>
</feature>
<evidence type="ECO:0000313" key="1">
    <source>
        <dbReference type="EMBL" id="KZS86800.1"/>
    </source>
</evidence>
<evidence type="ECO:0000313" key="2">
    <source>
        <dbReference type="Proteomes" id="UP000076722"/>
    </source>
</evidence>
<evidence type="ECO:0008006" key="3">
    <source>
        <dbReference type="Google" id="ProtNLM"/>
    </source>
</evidence>